<evidence type="ECO:0000256" key="2">
    <source>
        <dbReference type="ARBA" id="ARBA00023125"/>
    </source>
</evidence>
<dbReference type="AlphaFoldDB" id="A0A316GDS7"/>
<feature type="domain" description="HTH gntR-type" evidence="4">
    <location>
        <begin position="4"/>
        <end position="72"/>
    </location>
</feature>
<dbReference type="InterPro" id="IPR050679">
    <property type="entry name" value="Bact_HTH_transcr_reg"/>
</dbReference>
<dbReference type="OrthoDB" id="9808698at2"/>
<protein>
    <submittedName>
        <fullName evidence="5">GntR family transcriptional regulator</fullName>
    </submittedName>
</protein>
<keyword evidence="6" id="KW-1185">Reference proteome</keyword>
<sequence>MARTPLYKTAETEMIRRIRSGDWAVGLRLPNEFVLAEEFGVSQGTMRRALMSLEGMGYLDRKPGRGTLVADQDSVAAPPAPAACLRDITGEVPAFEVFRARALTRGADPAEADLFGTNRLSVLERTLRRDGARAGLDSVIMPEAILPALDEDAAVPLEDLLADSGLTSAAIEDQLSATVTSMSDSVALSCDRYTALLVLTRTARDRMGRPLARQTMRLIADGLTYGR</sequence>
<dbReference type="SMART" id="SM00345">
    <property type="entry name" value="HTH_GNTR"/>
    <property type="match status" value="1"/>
</dbReference>
<evidence type="ECO:0000313" key="6">
    <source>
        <dbReference type="Proteomes" id="UP000245708"/>
    </source>
</evidence>
<dbReference type="InterPro" id="IPR036388">
    <property type="entry name" value="WH-like_DNA-bd_sf"/>
</dbReference>
<dbReference type="PROSITE" id="PS50949">
    <property type="entry name" value="HTH_GNTR"/>
    <property type="match status" value="1"/>
</dbReference>
<dbReference type="EMBL" id="QGGW01000009">
    <property type="protein sequence ID" value="PWK59131.1"/>
    <property type="molecule type" value="Genomic_DNA"/>
</dbReference>
<evidence type="ECO:0000313" key="5">
    <source>
        <dbReference type="EMBL" id="PWK59131.1"/>
    </source>
</evidence>
<dbReference type="Gene3D" id="1.10.10.10">
    <property type="entry name" value="Winged helix-like DNA-binding domain superfamily/Winged helix DNA-binding domain"/>
    <property type="match status" value="1"/>
</dbReference>
<dbReference type="InterPro" id="IPR000524">
    <property type="entry name" value="Tscrpt_reg_HTH_GntR"/>
</dbReference>
<keyword evidence="3" id="KW-0804">Transcription</keyword>
<keyword evidence="1" id="KW-0805">Transcription regulation</keyword>
<evidence type="ECO:0000256" key="1">
    <source>
        <dbReference type="ARBA" id="ARBA00023015"/>
    </source>
</evidence>
<dbReference type="InterPro" id="IPR011663">
    <property type="entry name" value="UTRA"/>
</dbReference>
<dbReference type="SUPFAM" id="SSF64288">
    <property type="entry name" value="Chorismate lyase-like"/>
    <property type="match status" value="1"/>
</dbReference>
<dbReference type="InterPro" id="IPR028978">
    <property type="entry name" value="Chorismate_lyase_/UTRA_dom_sf"/>
</dbReference>
<dbReference type="PRINTS" id="PR00035">
    <property type="entry name" value="HTHGNTR"/>
</dbReference>
<dbReference type="RefSeq" id="WP_109669959.1">
    <property type="nucleotide sequence ID" value="NZ_QGGW01000009.1"/>
</dbReference>
<dbReference type="GO" id="GO:0003677">
    <property type="term" value="F:DNA binding"/>
    <property type="evidence" value="ECO:0007669"/>
    <property type="project" value="UniProtKB-KW"/>
</dbReference>
<dbReference type="Gene3D" id="3.40.1410.10">
    <property type="entry name" value="Chorismate lyase-like"/>
    <property type="match status" value="1"/>
</dbReference>
<accession>A0A316GDS7</accession>
<dbReference type="Pfam" id="PF07702">
    <property type="entry name" value="UTRA"/>
    <property type="match status" value="1"/>
</dbReference>
<name>A0A316GDS7_9RHOB</name>
<comment type="caution">
    <text evidence="5">The sequence shown here is derived from an EMBL/GenBank/DDBJ whole genome shotgun (WGS) entry which is preliminary data.</text>
</comment>
<dbReference type="SMART" id="SM00866">
    <property type="entry name" value="UTRA"/>
    <property type="match status" value="1"/>
</dbReference>
<dbReference type="PANTHER" id="PTHR44846:SF17">
    <property type="entry name" value="GNTR-FAMILY TRANSCRIPTIONAL REGULATOR"/>
    <property type="match status" value="1"/>
</dbReference>
<dbReference type="CDD" id="cd07377">
    <property type="entry name" value="WHTH_GntR"/>
    <property type="match status" value="1"/>
</dbReference>
<proteinExistence type="predicted"/>
<dbReference type="GO" id="GO:0003700">
    <property type="term" value="F:DNA-binding transcription factor activity"/>
    <property type="evidence" value="ECO:0007669"/>
    <property type="project" value="InterPro"/>
</dbReference>
<reference evidence="5 6" key="1">
    <citation type="submission" date="2018-05" db="EMBL/GenBank/DDBJ databases">
        <title>Genomic Encyclopedia of Type Strains, Phase IV (KMG-IV): sequencing the most valuable type-strain genomes for metagenomic binning, comparative biology and taxonomic classification.</title>
        <authorList>
            <person name="Goeker M."/>
        </authorList>
    </citation>
    <scope>NUCLEOTIDE SEQUENCE [LARGE SCALE GENOMIC DNA]</scope>
    <source>
        <strain evidence="5 6">DSM 16097</strain>
    </source>
</reference>
<organism evidence="5 6">
    <name type="scientific">Roseicyclus mahoneyensis</name>
    <dbReference type="NCBI Taxonomy" id="164332"/>
    <lineage>
        <taxon>Bacteria</taxon>
        <taxon>Pseudomonadati</taxon>
        <taxon>Pseudomonadota</taxon>
        <taxon>Alphaproteobacteria</taxon>
        <taxon>Rhodobacterales</taxon>
        <taxon>Roseobacteraceae</taxon>
        <taxon>Roseicyclus</taxon>
    </lineage>
</organism>
<evidence type="ECO:0000256" key="3">
    <source>
        <dbReference type="ARBA" id="ARBA00023163"/>
    </source>
</evidence>
<dbReference type="SUPFAM" id="SSF46785">
    <property type="entry name" value="Winged helix' DNA-binding domain"/>
    <property type="match status" value="1"/>
</dbReference>
<dbReference type="InterPro" id="IPR036390">
    <property type="entry name" value="WH_DNA-bd_sf"/>
</dbReference>
<dbReference type="Pfam" id="PF00392">
    <property type="entry name" value="GntR"/>
    <property type="match status" value="1"/>
</dbReference>
<dbReference type="Proteomes" id="UP000245708">
    <property type="component" value="Unassembled WGS sequence"/>
</dbReference>
<evidence type="ECO:0000259" key="4">
    <source>
        <dbReference type="PROSITE" id="PS50949"/>
    </source>
</evidence>
<dbReference type="GO" id="GO:0045892">
    <property type="term" value="P:negative regulation of DNA-templated transcription"/>
    <property type="evidence" value="ECO:0007669"/>
    <property type="project" value="TreeGrafter"/>
</dbReference>
<gene>
    <name evidence="5" type="ORF">C7455_10953</name>
</gene>
<keyword evidence="2" id="KW-0238">DNA-binding</keyword>
<dbReference type="PANTHER" id="PTHR44846">
    <property type="entry name" value="MANNOSYL-D-GLYCERATE TRANSPORT/METABOLISM SYSTEM REPRESSOR MNGR-RELATED"/>
    <property type="match status" value="1"/>
</dbReference>